<organism evidence="8 9">
    <name type="scientific">Gilliamella intestini</name>
    <dbReference type="NCBI Taxonomy" id="1798183"/>
    <lineage>
        <taxon>Bacteria</taxon>
        <taxon>Pseudomonadati</taxon>
        <taxon>Pseudomonadota</taxon>
        <taxon>Gammaproteobacteria</taxon>
        <taxon>Orbales</taxon>
        <taxon>Orbaceae</taxon>
        <taxon>Gilliamella</taxon>
    </lineage>
</organism>
<dbReference type="OrthoDB" id="784829at2"/>
<evidence type="ECO:0000256" key="2">
    <source>
        <dbReference type="ARBA" id="ARBA00022515"/>
    </source>
</evidence>
<name>A0A1C4BXD6_9GAMM</name>
<dbReference type="EMBL" id="FMBA01000026">
    <property type="protein sequence ID" value="SCC11586.1"/>
    <property type="molecule type" value="Genomic_DNA"/>
</dbReference>
<keyword evidence="2" id="KW-0639">Primosome</keyword>
<dbReference type="Pfam" id="PF23639">
    <property type="entry name" value="DUF7146"/>
    <property type="match status" value="1"/>
</dbReference>
<evidence type="ECO:0000313" key="8">
    <source>
        <dbReference type="EMBL" id="SCC11586.1"/>
    </source>
</evidence>
<dbReference type="GO" id="GO:0006269">
    <property type="term" value="P:DNA replication, synthesis of primer"/>
    <property type="evidence" value="ECO:0007669"/>
    <property type="project" value="UniProtKB-KW"/>
</dbReference>
<keyword evidence="8" id="KW-0067">ATP-binding</keyword>
<dbReference type="Proteomes" id="UP000199698">
    <property type="component" value="Unassembled WGS sequence"/>
</dbReference>
<keyword evidence="3" id="KW-0808">Transferase</keyword>
<dbReference type="SUPFAM" id="SSF56731">
    <property type="entry name" value="DNA primase core"/>
    <property type="match status" value="1"/>
</dbReference>
<evidence type="ECO:0000256" key="5">
    <source>
        <dbReference type="ARBA" id="ARBA00022705"/>
    </source>
</evidence>
<dbReference type="GO" id="GO:0000428">
    <property type="term" value="C:DNA-directed RNA polymerase complex"/>
    <property type="evidence" value="ECO:0007669"/>
    <property type="project" value="UniProtKB-KW"/>
</dbReference>
<evidence type="ECO:0000256" key="6">
    <source>
        <dbReference type="ARBA" id="ARBA00023163"/>
    </source>
</evidence>
<keyword evidence="4" id="KW-0548">Nucleotidyltransferase</keyword>
<dbReference type="GO" id="GO:0008270">
    <property type="term" value="F:zinc ion binding"/>
    <property type="evidence" value="ECO:0007669"/>
    <property type="project" value="InterPro"/>
</dbReference>
<proteinExistence type="predicted"/>
<keyword evidence="8" id="KW-0547">Nucleotide-binding</keyword>
<protein>
    <submittedName>
        <fullName evidence="8">Putative DNA primase/helicase</fullName>
    </submittedName>
</protein>
<dbReference type="GO" id="GO:0003677">
    <property type="term" value="F:DNA binding"/>
    <property type="evidence" value="ECO:0007669"/>
    <property type="project" value="InterPro"/>
</dbReference>
<dbReference type="GO" id="GO:0016779">
    <property type="term" value="F:nucleotidyltransferase activity"/>
    <property type="evidence" value="ECO:0007669"/>
    <property type="project" value="UniProtKB-KW"/>
</dbReference>
<dbReference type="InterPro" id="IPR055570">
    <property type="entry name" value="DUF7146"/>
</dbReference>
<evidence type="ECO:0000259" key="7">
    <source>
        <dbReference type="SMART" id="SM00778"/>
    </source>
</evidence>
<dbReference type="InterPro" id="IPR034154">
    <property type="entry name" value="TOPRIM_DnaG/twinkle"/>
</dbReference>
<dbReference type="SMART" id="SM00778">
    <property type="entry name" value="Prim_Zn_Ribbon"/>
    <property type="match status" value="1"/>
</dbReference>
<reference evidence="9" key="1">
    <citation type="submission" date="2016-08" db="EMBL/GenBank/DDBJ databases">
        <authorList>
            <person name="Varghese N."/>
            <person name="Submissions Spin"/>
        </authorList>
    </citation>
    <scope>NUCLEOTIDE SEQUENCE [LARGE SCALE GENOMIC DNA]</scope>
    <source>
        <strain evidence="9">R-53144</strain>
    </source>
</reference>
<dbReference type="Pfam" id="PF13362">
    <property type="entry name" value="Toprim_3"/>
    <property type="match status" value="1"/>
</dbReference>
<dbReference type="Pfam" id="PF08273">
    <property type="entry name" value="Zn_Ribbon_Prim"/>
    <property type="match status" value="1"/>
</dbReference>
<keyword evidence="8" id="KW-0378">Hydrolase</keyword>
<keyword evidence="8" id="KW-0347">Helicase</keyword>
<dbReference type="InterPro" id="IPR006171">
    <property type="entry name" value="TOPRIM_dom"/>
</dbReference>
<dbReference type="InterPro" id="IPR013237">
    <property type="entry name" value="Phage_T7_Gp4_N"/>
</dbReference>
<dbReference type="AlphaFoldDB" id="A0A1C4BXD6"/>
<evidence type="ECO:0000256" key="4">
    <source>
        <dbReference type="ARBA" id="ARBA00022695"/>
    </source>
</evidence>
<dbReference type="InterPro" id="IPR036977">
    <property type="entry name" value="DNA_primase_Znf_CHC2"/>
</dbReference>
<evidence type="ECO:0000256" key="1">
    <source>
        <dbReference type="ARBA" id="ARBA00022478"/>
    </source>
</evidence>
<dbReference type="GO" id="GO:1990077">
    <property type="term" value="C:primosome complex"/>
    <property type="evidence" value="ECO:0007669"/>
    <property type="project" value="UniProtKB-KW"/>
</dbReference>
<evidence type="ECO:0000313" key="9">
    <source>
        <dbReference type="Proteomes" id="UP000199698"/>
    </source>
</evidence>
<keyword evidence="9" id="KW-1185">Reference proteome</keyword>
<dbReference type="SUPFAM" id="SSF57783">
    <property type="entry name" value="Zinc beta-ribbon"/>
    <property type="match status" value="1"/>
</dbReference>
<accession>A0A1C4BXD6</accession>
<sequence length="324" mass="36521">MRTVDAIKYHIPAVLAHYNLPPITGGKHYRGECPMCGKKNHYRMDNRDNKGTWICSCGNGDIWKLLQTTQQKDFRTLAKEIDLLIGNSYTNNNQPKQLKSNINELRNKVIKKFNNLESLKGTQAEKYLNNRHITLPANVCNIKYSPNEGRGNTGLSAIYALATDLNGNLCYLHRTLLNGDSKANITTPKKLNSLQDENYLTYAKSVAIRLFPVSSTLGIAEGVETALSCYQIYKCNTWSTINAAFLEKFIAPLGVKHLMIFADTDWNLTGQSAAFKCAKNNLLSIHNDVEKVTIRWPEKGDFNDVLIQGLKVYEWASLKEKKGE</sequence>
<keyword evidence="5" id="KW-0235">DNA replication</keyword>
<keyword evidence="1" id="KW-0240">DNA-directed RNA polymerase</keyword>
<gene>
    <name evidence="8" type="ORF">GA0061080_102632</name>
</gene>
<evidence type="ECO:0000256" key="3">
    <source>
        <dbReference type="ARBA" id="ARBA00022679"/>
    </source>
</evidence>
<keyword evidence="6" id="KW-0804">Transcription</keyword>
<feature type="domain" description="DNA primase/helicase Gp4 N-terminal Bacteriophage T7-like" evidence="7">
    <location>
        <begin position="28"/>
        <end position="63"/>
    </location>
</feature>
<dbReference type="GO" id="GO:0004386">
    <property type="term" value="F:helicase activity"/>
    <property type="evidence" value="ECO:0007669"/>
    <property type="project" value="UniProtKB-KW"/>
</dbReference>
<dbReference type="RefSeq" id="WP_091123762.1">
    <property type="nucleotide sequence ID" value="NZ_FMBA01000026.1"/>
</dbReference>
<dbReference type="STRING" id="1798183.GA0061080_102632"/>
<dbReference type="Gene3D" id="3.90.580.10">
    <property type="entry name" value="Zinc finger, CHC2-type domain"/>
    <property type="match status" value="1"/>
</dbReference>
<dbReference type="CDD" id="cd01029">
    <property type="entry name" value="TOPRIM_primases"/>
    <property type="match status" value="1"/>
</dbReference>